<dbReference type="GO" id="GO:0000293">
    <property type="term" value="F:ferric-chelate reductase activity"/>
    <property type="evidence" value="ECO:0007669"/>
    <property type="project" value="TreeGrafter"/>
</dbReference>
<comment type="subcellular location">
    <subcellularLocation>
        <location evidence="1">Membrane</location>
        <topology evidence="1">Multi-pass membrane protein</topology>
    </subcellularLocation>
</comment>
<feature type="transmembrane region" description="Helical" evidence="6">
    <location>
        <begin position="317"/>
        <end position="335"/>
    </location>
</feature>
<gene>
    <name evidence="8" type="primary">FRO2_0</name>
    <name evidence="8" type="ORF">CFP56_034191</name>
</gene>
<feature type="transmembrane region" description="Helical" evidence="6">
    <location>
        <begin position="91"/>
        <end position="111"/>
    </location>
</feature>
<dbReference type="PANTHER" id="PTHR11972">
    <property type="entry name" value="NADPH OXIDASE"/>
    <property type="match status" value="1"/>
</dbReference>
<name>A0AAW0LTH4_QUESU</name>
<reference evidence="8 9" key="1">
    <citation type="journal article" date="2018" name="Sci. Data">
        <title>The draft genome sequence of cork oak.</title>
        <authorList>
            <person name="Ramos A.M."/>
            <person name="Usie A."/>
            <person name="Barbosa P."/>
            <person name="Barros P.M."/>
            <person name="Capote T."/>
            <person name="Chaves I."/>
            <person name="Simoes F."/>
            <person name="Abreu I."/>
            <person name="Carrasquinho I."/>
            <person name="Faro C."/>
            <person name="Guimaraes J.B."/>
            <person name="Mendonca D."/>
            <person name="Nobrega F."/>
            <person name="Rodrigues L."/>
            <person name="Saibo N.J.M."/>
            <person name="Varela M.C."/>
            <person name="Egas C."/>
            <person name="Matos J."/>
            <person name="Miguel C.M."/>
            <person name="Oliveira M.M."/>
            <person name="Ricardo C.P."/>
            <person name="Goncalves S."/>
        </authorList>
    </citation>
    <scope>NUCLEOTIDE SEQUENCE [LARGE SCALE GENOMIC DNA]</scope>
    <source>
        <strain evidence="9">cv. HL8</strain>
    </source>
</reference>
<dbReference type="Proteomes" id="UP000237347">
    <property type="component" value="Unassembled WGS sequence"/>
</dbReference>
<dbReference type="Pfam" id="PF08022">
    <property type="entry name" value="FAD_binding_8"/>
    <property type="match status" value="1"/>
</dbReference>
<feature type="transmembrane region" description="Helical" evidence="6">
    <location>
        <begin position="559"/>
        <end position="580"/>
    </location>
</feature>
<feature type="transmembrane region" description="Helical" evidence="6">
    <location>
        <begin position="212"/>
        <end position="231"/>
    </location>
</feature>
<accession>A0AAW0LTH4</accession>
<dbReference type="PROSITE" id="PS51384">
    <property type="entry name" value="FAD_FR"/>
    <property type="match status" value="1"/>
</dbReference>
<protein>
    <submittedName>
        <fullName evidence="8">Ferric reduction oxidase 2</fullName>
    </submittedName>
</protein>
<dbReference type="Pfam" id="PF01794">
    <property type="entry name" value="Ferric_reduct"/>
    <property type="match status" value="1"/>
</dbReference>
<dbReference type="InterPro" id="IPR013130">
    <property type="entry name" value="Fe3_Rdtase_TM_dom"/>
</dbReference>
<keyword evidence="9" id="KW-1185">Reference proteome</keyword>
<evidence type="ECO:0000256" key="3">
    <source>
        <dbReference type="ARBA" id="ARBA00022989"/>
    </source>
</evidence>
<dbReference type="GO" id="GO:0005886">
    <property type="term" value="C:plasma membrane"/>
    <property type="evidence" value="ECO:0007669"/>
    <property type="project" value="TreeGrafter"/>
</dbReference>
<feature type="transmembrane region" description="Helical" evidence="6">
    <location>
        <begin position="142"/>
        <end position="165"/>
    </location>
</feature>
<organism evidence="8 9">
    <name type="scientific">Quercus suber</name>
    <name type="common">Cork oak</name>
    <dbReference type="NCBI Taxonomy" id="58331"/>
    <lineage>
        <taxon>Eukaryota</taxon>
        <taxon>Viridiplantae</taxon>
        <taxon>Streptophyta</taxon>
        <taxon>Embryophyta</taxon>
        <taxon>Tracheophyta</taxon>
        <taxon>Spermatophyta</taxon>
        <taxon>Magnoliopsida</taxon>
        <taxon>eudicotyledons</taxon>
        <taxon>Gunneridae</taxon>
        <taxon>Pentapetalae</taxon>
        <taxon>rosids</taxon>
        <taxon>fabids</taxon>
        <taxon>Fagales</taxon>
        <taxon>Fagaceae</taxon>
        <taxon>Quercus</taxon>
    </lineage>
</organism>
<feature type="transmembrane region" description="Helical" evidence="6">
    <location>
        <begin position="252"/>
        <end position="273"/>
    </location>
</feature>
<dbReference type="InterPro" id="IPR013121">
    <property type="entry name" value="Fe_red_NAD-bd_6"/>
</dbReference>
<feature type="transmembrane region" description="Helical" evidence="6">
    <location>
        <begin position="600"/>
        <end position="623"/>
    </location>
</feature>
<evidence type="ECO:0000256" key="1">
    <source>
        <dbReference type="ARBA" id="ARBA00004141"/>
    </source>
</evidence>
<dbReference type="AlphaFoldDB" id="A0AAW0LTH4"/>
<feature type="transmembrane region" description="Helical" evidence="6">
    <location>
        <begin position="46"/>
        <end position="71"/>
    </location>
</feature>
<evidence type="ECO:0000256" key="2">
    <source>
        <dbReference type="ARBA" id="ARBA00022692"/>
    </source>
</evidence>
<keyword evidence="5 6" id="KW-0472">Membrane</keyword>
<dbReference type="EMBL" id="PKMF04000060">
    <property type="protein sequence ID" value="KAK7853932.1"/>
    <property type="molecule type" value="Genomic_DNA"/>
</dbReference>
<dbReference type="InterPro" id="IPR050369">
    <property type="entry name" value="RBOH/FRE"/>
</dbReference>
<sequence>MEETLSTPMSTLVALGTDSEGEMDSAEMKATASSEGMKAVQSAIRLLVMMICIGYTMVWIMMPTNTFYLIWLPAIHSKTDSTYFGTQGANMLIFTFPILLIATLACLYLHLRKKNVDNNNQSTVDNSCLASWRRPVLVKGPLGIVSWIELCFLTMFIALLIWSVFSYLHGMFAYINQEAAQKREHEKAKKMNPKVIKGSNFGRWEAKLESSALMLGLVGNICLAFLFFPISRGSSVLQLIGLTSEASVKYHIWLGHIVMTLFTAHGLGYILFWANTHQISQMLKWNKIGISNVAGEVALLSGLVMWATTFTPLRRKIFEIFFYTHHLYIIFVVFFLLHVEFSYSCIMLPGLCLFLIDRYLRFLQSQQRVSFVSARVLPCQVVELNFSKSPELSYTPTSTIFINVPSISKLQWHPFTITSSSNMDLDHLSVVIKCNGSWSQKLYQKLSSPSPVDRIEVSIEGPYGPLSTQFLRSNTTGGKTPRVLLICAFKKSSDLTMLDLLFPLSDTNLESSRLQLQIEAYVTGEKEHTTHNQKLLQTIWFKPNSLDAPISAVLGTNNWLWLGAIISTSFIIFLLLIGILTRCYIYPIDRNSDKIFSYTLRSALNMLFICLSIAVTATAAFLCNKKQNDKELKQIQNVDMPTPMTSPGSWFHNVGKELDILSSQSFVQTTKIHLGERPNLKKMLMGCKGSSIGVLASGPKRLRQDVAAICSSGLANNLHFDSISFSW</sequence>
<feature type="transmembrane region" description="Helical" evidence="6">
    <location>
        <begin position="293"/>
        <end position="310"/>
    </location>
</feature>
<dbReference type="CDD" id="cd06186">
    <property type="entry name" value="NOX_Duox_like_FAD_NADP"/>
    <property type="match status" value="1"/>
</dbReference>
<dbReference type="SFLD" id="SFLDG01168">
    <property type="entry name" value="Ferric_reductase_subgroup_(FRE"/>
    <property type="match status" value="1"/>
</dbReference>
<evidence type="ECO:0000256" key="6">
    <source>
        <dbReference type="SAM" id="Phobius"/>
    </source>
</evidence>
<dbReference type="Pfam" id="PF08030">
    <property type="entry name" value="NAD_binding_6"/>
    <property type="match status" value="1"/>
</dbReference>
<dbReference type="SFLD" id="SFLDS00052">
    <property type="entry name" value="Ferric_Reductase_Domain"/>
    <property type="match status" value="1"/>
</dbReference>
<evidence type="ECO:0000313" key="8">
    <source>
        <dbReference type="EMBL" id="KAK7853932.1"/>
    </source>
</evidence>
<evidence type="ECO:0000259" key="7">
    <source>
        <dbReference type="PROSITE" id="PS51384"/>
    </source>
</evidence>
<feature type="domain" description="FAD-binding FR-type" evidence="7">
    <location>
        <begin position="364"/>
        <end position="469"/>
    </location>
</feature>
<keyword evidence="2 6" id="KW-0812">Transmembrane</keyword>
<dbReference type="InterPro" id="IPR013112">
    <property type="entry name" value="FAD-bd_8"/>
</dbReference>
<keyword evidence="4" id="KW-0560">Oxidoreductase</keyword>
<comment type="caution">
    <text evidence="8">The sequence shown here is derived from an EMBL/GenBank/DDBJ whole genome shotgun (WGS) entry which is preliminary data.</text>
</comment>
<evidence type="ECO:0000313" key="9">
    <source>
        <dbReference type="Proteomes" id="UP000237347"/>
    </source>
</evidence>
<evidence type="ECO:0000256" key="4">
    <source>
        <dbReference type="ARBA" id="ARBA00023002"/>
    </source>
</evidence>
<proteinExistence type="predicted"/>
<dbReference type="PANTHER" id="PTHR11972:SF41">
    <property type="entry name" value="FERRIC REDUCTION OXIDASE 2"/>
    <property type="match status" value="1"/>
</dbReference>
<evidence type="ECO:0000256" key="5">
    <source>
        <dbReference type="ARBA" id="ARBA00023136"/>
    </source>
</evidence>
<dbReference type="InterPro" id="IPR017927">
    <property type="entry name" value="FAD-bd_FR_type"/>
</dbReference>
<keyword evidence="3 6" id="KW-1133">Transmembrane helix</keyword>